<comment type="function">
    <text evidence="4">Catalyzes the reversible transfer of the terminal phosphate group between ATP and AMP. Plays an important role in cellular energy homeostasis and in adenine nucleotide metabolism.</text>
</comment>
<evidence type="ECO:0000313" key="9">
    <source>
        <dbReference type="Proteomes" id="UP000070344"/>
    </source>
</evidence>
<dbReference type="FunFam" id="3.40.50.300:FF:000106">
    <property type="entry name" value="Adenylate kinase mitochondrial"/>
    <property type="match status" value="1"/>
</dbReference>
<feature type="binding site" evidence="4">
    <location>
        <position position="31"/>
    </location>
    <ligand>
        <name>AMP</name>
        <dbReference type="ChEBI" id="CHEBI:456215"/>
    </ligand>
</feature>
<name>A0A133V444_9EURY</name>
<dbReference type="Pfam" id="PF05191">
    <property type="entry name" value="ADK_lid"/>
    <property type="match status" value="1"/>
</dbReference>
<feature type="region of interest" description="LID" evidence="4">
    <location>
        <begin position="121"/>
        <end position="158"/>
    </location>
</feature>
<feature type="binding site" evidence="4">
    <location>
        <begin position="57"/>
        <end position="59"/>
    </location>
    <ligand>
        <name>AMP</name>
        <dbReference type="ChEBI" id="CHEBI:456215"/>
    </ligand>
</feature>
<feature type="binding site" evidence="4">
    <location>
        <position position="145"/>
    </location>
    <ligand>
        <name>Zn(2+)</name>
        <dbReference type="ChEBI" id="CHEBI:29105"/>
        <note>structural</note>
    </ligand>
</feature>
<feature type="binding site" evidence="4">
    <location>
        <position position="155"/>
    </location>
    <ligand>
        <name>AMP</name>
        <dbReference type="ChEBI" id="CHEBI:456215"/>
    </ligand>
</feature>
<feature type="binding site" evidence="4">
    <location>
        <position position="92"/>
    </location>
    <ligand>
        <name>AMP</name>
        <dbReference type="ChEBI" id="CHEBI:456215"/>
    </ligand>
</feature>
<comment type="subunit">
    <text evidence="4 6">Monomer.</text>
</comment>
<evidence type="ECO:0000313" key="8">
    <source>
        <dbReference type="EMBL" id="KXB01210.1"/>
    </source>
</evidence>
<feature type="binding site" evidence="4">
    <location>
        <position position="128"/>
    </location>
    <ligand>
        <name>Zn(2+)</name>
        <dbReference type="ChEBI" id="CHEBI:29105"/>
        <note>structural</note>
    </ligand>
</feature>
<dbReference type="InterPro" id="IPR007862">
    <property type="entry name" value="Adenylate_kinase_lid-dom"/>
</dbReference>
<dbReference type="SUPFAM" id="SSF52540">
    <property type="entry name" value="P-loop containing nucleoside triphosphate hydrolases"/>
    <property type="match status" value="1"/>
</dbReference>
<protein>
    <recommendedName>
        <fullName evidence="4 6">Adenylate kinase</fullName>
        <shortName evidence="4">AK</shortName>
        <ecNumber evidence="4 6">2.7.4.3</ecNumber>
    </recommendedName>
    <alternativeName>
        <fullName evidence="4">ATP-AMP transphosphorylase</fullName>
    </alternativeName>
    <alternativeName>
        <fullName evidence="4">ATP:AMP phosphotransferase</fullName>
    </alternativeName>
    <alternativeName>
        <fullName evidence="4">Adenylate monophosphate kinase</fullName>
    </alternativeName>
</protein>
<feature type="binding site" evidence="4">
    <location>
        <position position="36"/>
    </location>
    <ligand>
        <name>AMP</name>
        <dbReference type="ChEBI" id="CHEBI:456215"/>
    </ligand>
</feature>
<feature type="binding site" evidence="4">
    <location>
        <position position="122"/>
    </location>
    <ligand>
        <name>ATP</name>
        <dbReference type="ChEBI" id="CHEBI:30616"/>
    </ligand>
</feature>
<comment type="caution">
    <text evidence="8">The sequence shown here is derived from an EMBL/GenBank/DDBJ whole genome shotgun (WGS) entry which is preliminary data.</text>
</comment>
<dbReference type="Pfam" id="PF00406">
    <property type="entry name" value="ADK"/>
    <property type="match status" value="1"/>
</dbReference>
<evidence type="ECO:0000259" key="7">
    <source>
        <dbReference type="Pfam" id="PF05191"/>
    </source>
</evidence>
<feature type="binding site" evidence="4">
    <location>
        <position position="166"/>
    </location>
    <ligand>
        <name>AMP</name>
        <dbReference type="ChEBI" id="CHEBI:456215"/>
    </ligand>
</feature>
<dbReference type="PANTHER" id="PTHR23359">
    <property type="entry name" value="NUCLEOTIDE KINASE"/>
    <property type="match status" value="1"/>
</dbReference>
<evidence type="ECO:0000256" key="2">
    <source>
        <dbReference type="ARBA" id="ARBA00022741"/>
    </source>
</evidence>
<dbReference type="AlphaFoldDB" id="A0A133V444"/>
<accession>A0A133V444</accession>
<feature type="binding site" evidence="4">
    <location>
        <position position="125"/>
    </location>
    <ligand>
        <name>Zn(2+)</name>
        <dbReference type="ChEBI" id="CHEBI:29105"/>
        <note>structural</note>
    </ligand>
</feature>
<gene>
    <name evidence="4" type="primary">adk</name>
    <name evidence="8" type="ORF">AKJ41_02345</name>
</gene>
<evidence type="ECO:0000256" key="6">
    <source>
        <dbReference type="RuleBase" id="RU003331"/>
    </source>
</evidence>
<feature type="region of interest" description="NMP" evidence="4">
    <location>
        <begin position="30"/>
        <end position="59"/>
    </location>
</feature>
<keyword evidence="1 4" id="KW-0808">Transferase</keyword>
<feature type="domain" description="Adenylate kinase active site lid" evidence="7">
    <location>
        <begin position="122"/>
        <end position="157"/>
    </location>
</feature>
<dbReference type="GO" id="GO:0005524">
    <property type="term" value="F:ATP binding"/>
    <property type="evidence" value="ECO:0007669"/>
    <property type="project" value="UniProtKB-UniRule"/>
</dbReference>
<comment type="catalytic activity">
    <reaction evidence="4 6">
        <text>AMP + ATP = 2 ADP</text>
        <dbReference type="Rhea" id="RHEA:12973"/>
        <dbReference type="ChEBI" id="CHEBI:30616"/>
        <dbReference type="ChEBI" id="CHEBI:456215"/>
        <dbReference type="ChEBI" id="CHEBI:456216"/>
        <dbReference type="EC" id="2.7.4.3"/>
    </reaction>
</comment>
<feature type="binding site" evidence="4">
    <location>
        <begin position="10"/>
        <end position="15"/>
    </location>
    <ligand>
        <name>ATP</name>
        <dbReference type="ChEBI" id="CHEBI:30616"/>
    </ligand>
</feature>
<dbReference type="GO" id="GO:0008270">
    <property type="term" value="F:zinc ion binding"/>
    <property type="evidence" value="ECO:0007669"/>
    <property type="project" value="UniProtKB-UniRule"/>
</dbReference>
<comment type="subcellular location">
    <subcellularLocation>
        <location evidence="4 6">Cytoplasm</location>
    </subcellularLocation>
</comment>
<dbReference type="Proteomes" id="UP000070344">
    <property type="component" value="Unassembled WGS sequence"/>
</dbReference>
<keyword evidence="4" id="KW-0862">Zinc</keyword>
<dbReference type="InterPro" id="IPR006259">
    <property type="entry name" value="Adenyl_kin_sub"/>
</dbReference>
<keyword evidence="4" id="KW-0479">Metal-binding</keyword>
<sequence length="215" mass="24434">MNLIILGPPGGGKGTYASRISEEYGIPHIATGDILRREVNEKSELGKKVEDYLDRGALVPDEIVNEIVKKRISEPDCQEGFVLDGYPRTLAQAKALDEVTEIDLVINLEVSEEVIIDRLTNRRVCRDCGEIYNLKSMPPEKEGVCDKCGGELYQREDDRPEVIKKRLREYVERTQPVIDFYRGKELVEDIVAEEERPIDEMMGEIYEAMEKGLTA</sequence>
<dbReference type="HAMAP" id="MF_00235">
    <property type="entry name" value="Adenylate_kinase_Adk"/>
    <property type="match status" value="1"/>
</dbReference>
<keyword evidence="9" id="KW-1185">Reference proteome</keyword>
<feature type="binding site" evidence="4">
    <location>
        <position position="194"/>
    </location>
    <ligand>
        <name>ATP</name>
        <dbReference type="ChEBI" id="CHEBI:30616"/>
    </ligand>
</feature>
<dbReference type="EMBL" id="LHXV01000021">
    <property type="protein sequence ID" value="KXB01210.1"/>
    <property type="molecule type" value="Genomic_DNA"/>
</dbReference>
<dbReference type="Gene3D" id="3.40.50.300">
    <property type="entry name" value="P-loop containing nucleotide triphosphate hydrolases"/>
    <property type="match status" value="1"/>
</dbReference>
<dbReference type="UniPathway" id="UPA00588">
    <property type="reaction ID" value="UER00649"/>
</dbReference>
<dbReference type="CDD" id="cd01428">
    <property type="entry name" value="ADK"/>
    <property type="match status" value="1"/>
</dbReference>
<dbReference type="GO" id="GO:0044209">
    <property type="term" value="P:AMP salvage"/>
    <property type="evidence" value="ECO:0007669"/>
    <property type="project" value="UniProtKB-UniRule"/>
</dbReference>
<evidence type="ECO:0000256" key="4">
    <source>
        <dbReference type="HAMAP-Rule" id="MF_00235"/>
    </source>
</evidence>
<dbReference type="PROSITE" id="PS00113">
    <property type="entry name" value="ADENYLATE_KINASE"/>
    <property type="match status" value="1"/>
</dbReference>
<evidence type="ECO:0000256" key="3">
    <source>
        <dbReference type="ARBA" id="ARBA00022777"/>
    </source>
</evidence>
<organism evidence="8 9">
    <name type="scientific">candidate division MSBL1 archaeon SCGC-AAA259O05</name>
    <dbReference type="NCBI Taxonomy" id="1698271"/>
    <lineage>
        <taxon>Archaea</taxon>
        <taxon>Methanobacteriati</taxon>
        <taxon>Methanobacteriota</taxon>
        <taxon>candidate division MSBL1</taxon>
    </lineage>
</organism>
<evidence type="ECO:0000256" key="1">
    <source>
        <dbReference type="ARBA" id="ARBA00022679"/>
    </source>
</evidence>
<feature type="binding site" evidence="4">
    <location>
        <position position="148"/>
    </location>
    <ligand>
        <name>Zn(2+)</name>
        <dbReference type="ChEBI" id="CHEBI:29105"/>
        <note>structural</note>
    </ligand>
</feature>
<dbReference type="GO" id="GO:0004017">
    <property type="term" value="F:AMP kinase activity"/>
    <property type="evidence" value="ECO:0007669"/>
    <property type="project" value="UniProtKB-UniRule"/>
</dbReference>
<dbReference type="PRINTS" id="PR00094">
    <property type="entry name" value="ADENYLTKNASE"/>
</dbReference>
<evidence type="ECO:0000256" key="5">
    <source>
        <dbReference type="RuleBase" id="RU003330"/>
    </source>
</evidence>
<dbReference type="EC" id="2.7.4.3" evidence="4 6"/>
<proteinExistence type="inferred from homology"/>
<dbReference type="GO" id="GO:0005737">
    <property type="term" value="C:cytoplasm"/>
    <property type="evidence" value="ECO:0007669"/>
    <property type="project" value="UniProtKB-SubCell"/>
</dbReference>
<keyword evidence="2 4" id="KW-0547">Nucleotide-binding</keyword>
<comment type="domain">
    <text evidence="4">Consists of three domains, a large central CORE domain and two small peripheral domains, NMPbind and LID, which undergo movements during catalysis. The LID domain closes over the site of phosphoryl transfer upon ATP binding. Assembling and dissambling the active center during each catalytic cycle provides an effective means to prevent ATP hydrolysis. Some bacteria have evolved a zinc-coordinating structure that stabilizes the LID domain.</text>
</comment>
<dbReference type="PATRIC" id="fig|1698271.3.peg.631"/>
<feature type="binding site" evidence="4">
    <location>
        <begin position="85"/>
        <end position="88"/>
    </location>
    <ligand>
        <name>AMP</name>
        <dbReference type="ChEBI" id="CHEBI:456215"/>
    </ligand>
</feature>
<dbReference type="NCBIfam" id="NF001381">
    <property type="entry name" value="PRK00279.1-3"/>
    <property type="match status" value="1"/>
</dbReference>
<keyword evidence="3 4" id="KW-0418">Kinase</keyword>
<keyword evidence="4" id="KW-0963">Cytoplasm</keyword>
<keyword evidence="4 6" id="KW-0067">ATP-binding</keyword>
<comment type="similarity">
    <text evidence="4 5">Belongs to the adenylate kinase family.</text>
</comment>
<reference evidence="8 9" key="1">
    <citation type="journal article" date="2016" name="Sci. Rep.">
        <title>Metabolic traits of an uncultured archaeal lineage -MSBL1- from brine pools of the Red Sea.</title>
        <authorList>
            <person name="Mwirichia R."/>
            <person name="Alam I."/>
            <person name="Rashid M."/>
            <person name="Vinu M."/>
            <person name="Ba-Alawi W."/>
            <person name="Anthony Kamau A."/>
            <person name="Kamanda Ngugi D."/>
            <person name="Goker M."/>
            <person name="Klenk H.P."/>
            <person name="Bajic V."/>
            <person name="Stingl U."/>
        </authorList>
    </citation>
    <scope>NUCLEOTIDE SEQUENCE [LARGE SCALE GENOMIC DNA]</scope>
    <source>
        <strain evidence="8">SCGC-AAA259O05</strain>
    </source>
</reference>
<dbReference type="InterPro" id="IPR027417">
    <property type="entry name" value="P-loop_NTPase"/>
</dbReference>
<comment type="pathway">
    <text evidence="4">Purine metabolism; AMP biosynthesis via salvage pathway; AMP from ADP: step 1/1.</text>
</comment>
<feature type="binding site" evidence="4">
    <location>
        <begin position="131"/>
        <end position="132"/>
    </location>
    <ligand>
        <name>ATP</name>
        <dbReference type="ChEBI" id="CHEBI:30616"/>
    </ligand>
</feature>
<dbReference type="InterPro" id="IPR000850">
    <property type="entry name" value="Adenylat/UMP-CMP_kin"/>
</dbReference>
<keyword evidence="4" id="KW-0545">Nucleotide biosynthesis</keyword>
<dbReference type="NCBIfam" id="TIGR01351">
    <property type="entry name" value="adk"/>
    <property type="match status" value="1"/>
</dbReference>
<dbReference type="InterPro" id="IPR033690">
    <property type="entry name" value="Adenylat_kinase_CS"/>
</dbReference>
<dbReference type="NCBIfam" id="NF001380">
    <property type="entry name" value="PRK00279.1-2"/>
    <property type="match status" value="1"/>
</dbReference>